<evidence type="ECO:0000256" key="7">
    <source>
        <dbReference type="SAM" id="MobiDB-lite"/>
    </source>
</evidence>
<dbReference type="InterPro" id="IPR023582">
    <property type="entry name" value="Impact"/>
</dbReference>
<dbReference type="InterPro" id="IPR001498">
    <property type="entry name" value="Impact_N"/>
</dbReference>
<organism evidence="9 10">
    <name type="scientific">Cryptococcus depauperatus CBS 7841</name>
    <dbReference type="NCBI Taxonomy" id="1295531"/>
    <lineage>
        <taxon>Eukaryota</taxon>
        <taxon>Fungi</taxon>
        <taxon>Dikarya</taxon>
        <taxon>Basidiomycota</taxon>
        <taxon>Agaricomycotina</taxon>
        <taxon>Tremellomycetes</taxon>
        <taxon>Tremellales</taxon>
        <taxon>Cryptococcaceae</taxon>
        <taxon>Cryptococcus</taxon>
    </lineage>
</organism>
<dbReference type="Pfam" id="PF05773">
    <property type="entry name" value="RWD"/>
    <property type="match status" value="1"/>
</dbReference>
<comment type="subcellular location">
    <subcellularLocation>
        <location evidence="1">Cytoplasm</location>
    </subcellularLocation>
</comment>
<sequence>MSESKDTTLSNTFEKEFSHLNLGESKVHDSGSDGEGYNAVESLQDSHQALLKKFIEYLTFIDSDQSISSLSSIGHELEALLSIYGDNSIKLVFPAIHGHHDVNSTEIDFSPGERIRYEMRLPIWEEGETLEGVKIDVLPTTAPIMRILVNLPPTYPHNNPPQLQLMNKYLGNFAIDSQLFGDIIRTYISSDAVSFNTGNVSVFEGLTHVQSLCKTWYIQHLTSDSSRELQRNRDQRYDMESQGVEAVYTVTDKDKSTHTPCSPTRLSSQDGRRWSNSDTPPTEAMIRFEAGKGHGLRVWVSDEVVDRKSVFVGRAVRVTDEREVPLVVREYLREDKRAARSAHPAIYAYRISKEIGGVAGKVYVSDYDDDGEAQAGGRLQHLLEILELENVLVIVTRWWGGHKLGPDRFKYISQVARDALEVGGFLVEKDKTSDAKGKKGKK</sequence>
<evidence type="ECO:0000259" key="8">
    <source>
        <dbReference type="PROSITE" id="PS50908"/>
    </source>
</evidence>
<reference evidence="9" key="2">
    <citation type="journal article" date="2022" name="Elife">
        <title>Obligate sexual reproduction of a homothallic fungus closely related to the Cryptococcus pathogenic species complex.</title>
        <authorList>
            <person name="Passer A.R."/>
            <person name="Clancey S.A."/>
            <person name="Shea T."/>
            <person name="David-Palma M."/>
            <person name="Averette A.F."/>
            <person name="Boekhout T."/>
            <person name="Porcel B.M."/>
            <person name="Nowrousian M."/>
            <person name="Cuomo C.A."/>
            <person name="Sun S."/>
            <person name="Heitman J."/>
            <person name="Coelho M.A."/>
        </authorList>
    </citation>
    <scope>NUCLEOTIDE SEQUENCE</scope>
    <source>
        <strain evidence="9">CBS 7841</strain>
    </source>
</reference>
<feature type="compositionally biased region" description="Polar residues" evidence="7">
    <location>
        <begin position="258"/>
        <end position="269"/>
    </location>
</feature>
<evidence type="ECO:0000256" key="3">
    <source>
        <dbReference type="ARBA" id="ARBA00022490"/>
    </source>
</evidence>
<keyword evidence="10" id="KW-1185">Reference proteome</keyword>
<keyword evidence="6" id="KW-0346">Stress response</keyword>
<dbReference type="InterPro" id="IPR036956">
    <property type="entry name" value="Impact_N_sf"/>
</dbReference>
<reference evidence="9" key="3">
    <citation type="submission" date="2024-01" db="EMBL/GenBank/DDBJ databases">
        <authorList>
            <person name="Coelho M.A."/>
            <person name="David-Palma M."/>
            <person name="Shea T."/>
            <person name="Sun S."/>
            <person name="Cuomo C.A."/>
            <person name="Heitman J."/>
        </authorList>
    </citation>
    <scope>NUCLEOTIDE SEQUENCE</scope>
    <source>
        <strain evidence="9">CBS 7841</strain>
    </source>
</reference>
<dbReference type="InterPro" id="IPR020568">
    <property type="entry name" value="Ribosomal_Su5_D2-typ_SF"/>
</dbReference>
<feature type="domain" description="RWD" evidence="8">
    <location>
        <begin position="75"/>
        <end position="216"/>
    </location>
</feature>
<dbReference type="Gene3D" id="3.30.230.30">
    <property type="entry name" value="Impact, N-terminal domain"/>
    <property type="match status" value="1"/>
</dbReference>
<keyword evidence="4" id="KW-0678">Repressor</keyword>
<dbReference type="Pfam" id="PF01205">
    <property type="entry name" value="Impact_N"/>
    <property type="match status" value="1"/>
</dbReference>
<dbReference type="PROSITE" id="PS50908">
    <property type="entry name" value="RWD"/>
    <property type="match status" value="1"/>
</dbReference>
<evidence type="ECO:0000256" key="6">
    <source>
        <dbReference type="ARBA" id="ARBA00023016"/>
    </source>
</evidence>
<proteinExistence type="inferred from homology"/>
<dbReference type="GeneID" id="91088660"/>
<evidence type="ECO:0000256" key="4">
    <source>
        <dbReference type="ARBA" id="ARBA00022491"/>
    </source>
</evidence>
<evidence type="ECO:0000313" key="10">
    <source>
        <dbReference type="Proteomes" id="UP000094043"/>
    </source>
</evidence>
<dbReference type="GO" id="GO:0140469">
    <property type="term" value="P:GCN2-mediated signaling"/>
    <property type="evidence" value="ECO:0007669"/>
    <property type="project" value="TreeGrafter"/>
</dbReference>
<dbReference type="Proteomes" id="UP000094043">
    <property type="component" value="Chromosome 5"/>
</dbReference>
<dbReference type="AlphaFoldDB" id="A0AAJ8JVP3"/>
<keyword evidence="3" id="KW-0963">Cytoplasm</keyword>
<dbReference type="InterPro" id="IPR016135">
    <property type="entry name" value="UBQ-conjugating_enzyme/RWD"/>
</dbReference>
<evidence type="ECO:0000256" key="1">
    <source>
        <dbReference type="ARBA" id="ARBA00004496"/>
    </source>
</evidence>
<name>A0AAJ8JVP3_9TREE</name>
<evidence type="ECO:0000313" key="9">
    <source>
        <dbReference type="EMBL" id="WVN89232.1"/>
    </source>
</evidence>
<dbReference type="PANTHER" id="PTHR16301:SF24">
    <property type="entry name" value="RWD DOMAIN-CONTAINING PROTEIN"/>
    <property type="match status" value="1"/>
</dbReference>
<evidence type="ECO:0000256" key="5">
    <source>
        <dbReference type="ARBA" id="ARBA00022845"/>
    </source>
</evidence>
<dbReference type="SUPFAM" id="SSF54211">
    <property type="entry name" value="Ribosomal protein S5 domain 2-like"/>
    <property type="match status" value="1"/>
</dbReference>
<dbReference type="GO" id="GO:0006446">
    <property type="term" value="P:regulation of translational initiation"/>
    <property type="evidence" value="ECO:0007669"/>
    <property type="project" value="TreeGrafter"/>
</dbReference>
<keyword evidence="5" id="KW-0810">Translation regulation</keyword>
<protein>
    <recommendedName>
        <fullName evidence="8">RWD domain-containing protein</fullName>
    </recommendedName>
</protein>
<dbReference type="PANTHER" id="PTHR16301">
    <property type="entry name" value="IMPACT-RELATED"/>
    <property type="match status" value="1"/>
</dbReference>
<reference evidence="9" key="1">
    <citation type="submission" date="2016-06" db="EMBL/GenBank/DDBJ databases">
        <authorList>
            <person name="Cuomo C."/>
            <person name="Litvintseva A."/>
            <person name="Heitman J."/>
            <person name="Chen Y."/>
            <person name="Sun S."/>
            <person name="Springer D."/>
            <person name="Dromer F."/>
            <person name="Young S."/>
            <person name="Zeng Q."/>
            <person name="Chapman S."/>
            <person name="Gujja S."/>
            <person name="Saif S."/>
            <person name="Birren B."/>
        </authorList>
    </citation>
    <scope>NUCLEOTIDE SEQUENCE</scope>
    <source>
        <strain evidence="9">CBS 7841</strain>
    </source>
</reference>
<evidence type="ECO:0000256" key="2">
    <source>
        <dbReference type="ARBA" id="ARBA00007665"/>
    </source>
</evidence>
<gene>
    <name evidence="9" type="ORF">L203_104450</name>
</gene>
<dbReference type="KEGG" id="cdep:91088660"/>
<accession>A0AAJ8JVP3</accession>
<dbReference type="EMBL" id="CP143788">
    <property type="protein sequence ID" value="WVN89232.1"/>
    <property type="molecule type" value="Genomic_DNA"/>
</dbReference>
<dbReference type="GO" id="GO:0005737">
    <property type="term" value="C:cytoplasm"/>
    <property type="evidence" value="ECO:0007669"/>
    <property type="project" value="UniProtKB-SubCell"/>
</dbReference>
<dbReference type="RefSeq" id="XP_066069932.1">
    <property type="nucleotide sequence ID" value="XM_066213835.1"/>
</dbReference>
<feature type="region of interest" description="Disordered" evidence="7">
    <location>
        <begin position="252"/>
        <end position="279"/>
    </location>
</feature>
<comment type="similarity">
    <text evidence="2">Belongs to the IMPACT family.</text>
</comment>
<dbReference type="SUPFAM" id="SSF54495">
    <property type="entry name" value="UBC-like"/>
    <property type="match status" value="1"/>
</dbReference>
<dbReference type="InterPro" id="IPR006575">
    <property type="entry name" value="RWD_dom"/>
</dbReference>